<dbReference type="Proteomes" id="UP000828390">
    <property type="component" value="Unassembled WGS sequence"/>
</dbReference>
<proteinExistence type="predicted"/>
<dbReference type="EMBL" id="JAIWYP010000008">
    <property type="protein sequence ID" value="KAH3781631.1"/>
    <property type="molecule type" value="Genomic_DNA"/>
</dbReference>
<gene>
    <name evidence="1" type="ORF">DPMN_159531</name>
</gene>
<reference evidence="1" key="1">
    <citation type="journal article" date="2019" name="bioRxiv">
        <title>The Genome of the Zebra Mussel, Dreissena polymorpha: A Resource for Invasive Species Research.</title>
        <authorList>
            <person name="McCartney M.A."/>
            <person name="Auch B."/>
            <person name="Kono T."/>
            <person name="Mallez S."/>
            <person name="Zhang Y."/>
            <person name="Obille A."/>
            <person name="Becker A."/>
            <person name="Abrahante J.E."/>
            <person name="Garbe J."/>
            <person name="Badalamenti J.P."/>
            <person name="Herman A."/>
            <person name="Mangelson H."/>
            <person name="Liachko I."/>
            <person name="Sullivan S."/>
            <person name="Sone E.D."/>
            <person name="Koren S."/>
            <person name="Silverstein K.A.T."/>
            <person name="Beckman K.B."/>
            <person name="Gohl D.M."/>
        </authorList>
    </citation>
    <scope>NUCLEOTIDE SEQUENCE</scope>
    <source>
        <strain evidence="1">Duluth1</strain>
        <tissue evidence="1">Whole animal</tissue>
    </source>
</reference>
<reference evidence="1" key="2">
    <citation type="submission" date="2020-11" db="EMBL/GenBank/DDBJ databases">
        <authorList>
            <person name="McCartney M.A."/>
            <person name="Auch B."/>
            <person name="Kono T."/>
            <person name="Mallez S."/>
            <person name="Becker A."/>
            <person name="Gohl D.M."/>
            <person name="Silverstein K.A.T."/>
            <person name="Koren S."/>
            <person name="Bechman K.B."/>
            <person name="Herman A."/>
            <person name="Abrahante J.E."/>
            <person name="Garbe J."/>
        </authorList>
    </citation>
    <scope>NUCLEOTIDE SEQUENCE</scope>
    <source>
        <strain evidence="1">Duluth1</strain>
        <tissue evidence="1">Whole animal</tissue>
    </source>
</reference>
<comment type="caution">
    <text evidence="1">The sequence shown here is derived from an EMBL/GenBank/DDBJ whole genome shotgun (WGS) entry which is preliminary data.</text>
</comment>
<keyword evidence="2" id="KW-1185">Reference proteome</keyword>
<protein>
    <submittedName>
        <fullName evidence="1">Uncharacterized protein</fullName>
    </submittedName>
</protein>
<name>A0A9D4ENF5_DREPO</name>
<accession>A0A9D4ENF5</accession>
<dbReference type="AlphaFoldDB" id="A0A9D4ENF5"/>
<sequence length="119" mass="13473">MDVSQGGGTQYAQRAWETVMEFRSTAFGFQHFLGGVTVSFERQPDMNCLPAHIKVSFNTVHWSIWIKIISLVNTRTAEANLTSRVTVMFADTDSSREILKLLSSRKSVISPSNRFRQCL</sequence>
<evidence type="ECO:0000313" key="2">
    <source>
        <dbReference type="Proteomes" id="UP000828390"/>
    </source>
</evidence>
<organism evidence="1 2">
    <name type="scientific">Dreissena polymorpha</name>
    <name type="common">Zebra mussel</name>
    <name type="synonym">Mytilus polymorpha</name>
    <dbReference type="NCBI Taxonomy" id="45954"/>
    <lineage>
        <taxon>Eukaryota</taxon>
        <taxon>Metazoa</taxon>
        <taxon>Spiralia</taxon>
        <taxon>Lophotrochozoa</taxon>
        <taxon>Mollusca</taxon>
        <taxon>Bivalvia</taxon>
        <taxon>Autobranchia</taxon>
        <taxon>Heteroconchia</taxon>
        <taxon>Euheterodonta</taxon>
        <taxon>Imparidentia</taxon>
        <taxon>Neoheterodontei</taxon>
        <taxon>Myida</taxon>
        <taxon>Dreissenoidea</taxon>
        <taxon>Dreissenidae</taxon>
        <taxon>Dreissena</taxon>
    </lineage>
</organism>
<evidence type="ECO:0000313" key="1">
    <source>
        <dbReference type="EMBL" id="KAH3781631.1"/>
    </source>
</evidence>